<dbReference type="InterPro" id="IPR006756">
    <property type="entry name" value="Phenol_hydroxylase"/>
</dbReference>
<dbReference type="Pfam" id="PF04663">
    <property type="entry name" value="Phenol_monoox"/>
    <property type="match status" value="1"/>
</dbReference>
<dbReference type="RefSeq" id="WP_207575986.1">
    <property type="nucleotide sequence ID" value="NZ_JAFNME010000033.1"/>
</dbReference>
<keyword evidence="2" id="KW-1185">Reference proteome</keyword>
<gene>
    <name evidence="1" type="ORF">J1777_12275</name>
</gene>
<comment type="caution">
    <text evidence="1">The sequence shown here is derived from an EMBL/GenBank/DDBJ whole genome shotgun (WGS) entry which is preliminary data.</text>
</comment>
<protein>
    <submittedName>
        <fullName evidence="1">Phenol hydroxylase subunit P4</fullName>
    </submittedName>
</protein>
<accession>A0A939GWX8</accession>
<evidence type="ECO:0000313" key="1">
    <source>
        <dbReference type="EMBL" id="MBO1250595.1"/>
    </source>
</evidence>
<dbReference type="GO" id="GO:0018662">
    <property type="term" value="F:phenol 2-monooxygenase activity"/>
    <property type="evidence" value="ECO:0007669"/>
    <property type="project" value="InterPro"/>
</dbReference>
<proteinExistence type="predicted"/>
<name>A0A939GWX8_9BURK</name>
<sequence>MAVKSLGPYTFSAKDTVDKFPAPLLYIGWDDHKLFCSPVCVPMPPSTTFRELVQGTLPGIYSAHPDFAKIDWGSAEWFLSGQAFQPDMDKTMAENGIGHKSAIRFRTPGLTGLQGSSF</sequence>
<dbReference type="EMBL" id="JAFNME010000033">
    <property type="protein sequence ID" value="MBO1250595.1"/>
    <property type="molecule type" value="Genomic_DNA"/>
</dbReference>
<dbReference type="Gene3D" id="3.10.20.560">
    <property type="entry name" value="Phenol hydroxylase"/>
    <property type="match status" value="1"/>
</dbReference>
<dbReference type="AlphaFoldDB" id="A0A939GWX8"/>
<dbReference type="Proteomes" id="UP000664731">
    <property type="component" value="Unassembled WGS sequence"/>
</dbReference>
<dbReference type="InterPro" id="IPR043010">
    <property type="entry name" value="Phenol_hydroxylase_sf"/>
</dbReference>
<organism evidence="1 2">
    <name type="scientific">Comamonas denitrificans</name>
    <dbReference type="NCBI Taxonomy" id="117506"/>
    <lineage>
        <taxon>Bacteria</taxon>
        <taxon>Pseudomonadati</taxon>
        <taxon>Pseudomonadota</taxon>
        <taxon>Betaproteobacteria</taxon>
        <taxon>Burkholderiales</taxon>
        <taxon>Comamonadaceae</taxon>
        <taxon>Comamonas</taxon>
    </lineage>
</organism>
<reference evidence="1" key="1">
    <citation type="submission" date="2021-03" db="EMBL/GenBank/DDBJ databases">
        <title>Comamonas denitrificans.</title>
        <authorList>
            <person name="Finster K."/>
        </authorList>
    </citation>
    <scope>NUCLEOTIDE SEQUENCE</scope>
    <source>
        <strain evidence="1">MM2021_4</strain>
    </source>
</reference>
<evidence type="ECO:0000313" key="2">
    <source>
        <dbReference type="Proteomes" id="UP000664731"/>
    </source>
</evidence>